<protein>
    <submittedName>
        <fullName evidence="1">Uncharacterized protein</fullName>
    </submittedName>
</protein>
<sequence length="59" mass="6479">MGRLDGTLYDETYATRVGVVFYFLSFSRGSDPSARNRRAKVRNPVGVAPSGRLSWVKGG</sequence>
<keyword evidence="2" id="KW-1185">Reference proteome</keyword>
<dbReference type="Proteomes" id="UP000184510">
    <property type="component" value="Unassembled WGS sequence"/>
</dbReference>
<dbReference type="AlphaFoldDB" id="A0A1M6C8W9"/>
<dbReference type="InParanoid" id="A0A1M6C8W9"/>
<organism evidence="1 2">
    <name type="scientific">Rubritalea squalenifaciens DSM 18772</name>
    <dbReference type="NCBI Taxonomy" id="1123071"/>
    <lineage>
        <taxon>Bacteria</taxon>
        <taxon>Pseudomonadati</taxon>
        <taxon>Verrucomicrobiota</taxon>
        <taxon>Verrucomicrobiia</taxon>
        <taxon>Verrucomicrobiales</taxon>
        <taxon>Rubritaleaceae</taxon>
        <taxon>Rubritalea</taxon>
    </lineage>
</organism>
<evidence type="ECO:0000313" key="1">
    <source>
        <dbReference type="EMBL" id="SHI57477.1"/>
    </source>
</evidence>
<dbReference type="STRING" id="1123071.SAMN02745181_0421"/>
<evidence type="ECO:0000313" key="2">
    <source>
        <dbReference type="Proteomes" id="UP000184510"/>
    </source>
</evidence>
<accession>A0A1M6C8W9</accession>
<gene>
    <name evidence="1" type="ORF">SAMN02745181_0421</name>
</gene>
<proteinExistence type="predicted"/>
<name>A0A1M6C8W9_9BACT</name>
<dbReference type="EMBL" id="FQYR01000002">
    <property type="protein sequence ID" value="SHI57477.1"/>
    <property type="molecule type" value="Genomic_DNA"/>
</dbReference>
<reference evidence="1 2" key="1">
    <citation type="submission" date="2016-11" db="EMBL/GenBank/DDBJ databases">
        <authorList>
            <person name="Jaros S."/>
            <person name="Januszkiewicz K."/>
            <person name="Wedrychowicz H."/>
        </authorList>
    </citation>
    <scope>NUCLEOTIDE SEQUENCE [LARGE SCALE GENOMIC DNA]</scope>
    <source>
        <strain evidence="1 2">DSM 18772</strain>
    </source>
</reference>